<gene>
    <name evidence="2" type="ORF">BO99DRAFT_50272</name>
</gene>
<evidence type="ECO:0000259" key="1">
    <source>
        <dbReference type="Pfam" id="PF01636"/>
    </source>
</evidence>
<keyword evidence="2" id="KW-0808">Transferase</keyword>
<dbReference type="Gene3D" id="3.90.1200.10">
    <property type="match status" value="1"/>
</dbReference>
<sequence length="314" mass="36291">MLQWLVPRLLLPNFIWSDHRATVLSDQLPPIPRVTHPRVRRSWGIIHTYLRRFSQSYCGWVGVAYDNQIAQLPFGLILKWSDGTRLEEVLAMQVARQAGLPVPKVICYGEHADSPHAPVSILMTRVPGKELGQIYNTLSDEEKEAVARQLDRYLTCIRNWENPWGESKICSIVGTPVRSVRVPSHLAGPFKSEQELNNYLIEPAWAGGFSSEEAYRQAMNRARKMDGLPHRIVFTHGDLKHHNIMVHGGRITGFLDWESAGWYPEYWEFTTALRFTPEDFWWYHFVVELGGKSFMRELDCERALTCLTSASYYW</sequence>
<dbReference type="InterPro" id="IPR051678">
    <property type="entry name" value="AGP_Transferase"/>
</dbReference>
<dbReference type="OMA" id="CRWVGAT"/>
<feature type="domain" description="Aminoglycoside phosphotransferase" evidence="1">
    <location>
        <begin position="82"/>
        <end position="279"/>
    </location>
</feature>
<protein>
    <submittedName>
        <fullName evidence="2">Kinase-like protein</fullName>
    </submittedName>
</protein>
<dbReference type="Proteomes" id="UP000249829">
    <property type="component" value="Unassembled WGS sequence"/>
</dbReference>
<dbReference type="STRING" id="1450538.A0A2V5GWL8"/>
<dbReference type="InterPro" id="IPR011009">
    <property type="entry name" value="Kinase-like_dom_sf"/>
</dbReference>
<dbReference type="PANTHER" id="PTHR21310:SF55">
    <property type="entry name" value="AMINOGLYCOSIDE PHOSPHOTRANSFERASE DOMAIN-CONTAINING PROTEIN"/>
    <property type="match status" value="1"/>
</dbReference>
<dbReference type="Pfam" id="PF01636">
    <property type="entry name" value="APH"/>
    <property type="match status" value="1"/>
</dbReference>
<name>A0A2V5GWL8_ASPV1</name>
<dbReference type="EMBL" id="KZ825238">
    <property type="protein sequence ID" value="PYI13582.1"/>
    <property type="molecule type" value="Genomic_DNA"/>
</dbReference>
<organism evidence="2 3">
    <name type="scientific">Aspergillus violaceofuscus (strain CBS 115571)</name>
    <dbReference type="NCBI Taxonomy" id="1450538"/>
    <lineage>
        <taxon>Eukaryota</taxon>
        <taxon>Fungi</taxon>
        <taxon>Dikarya</taxon>
        <taxon>Ascomycota</taxon>
        <taxon>Pezizomycotina</taxon>
        <taxon>Eurotiomycetes</taxon>
        <taxon>Eurotiomycetidae</taxon>
        <taxon>Eurotiales</taxon>
        <taxon>Aspergillaceae</taxon>
        <taxon>Aspergillus</taxon>
    </lineage>
</organism>
<reference evidence="2 3" key="1">
    <citation type="submission" date="2018-02" db="EMBL/GenBank/DDBJ databases">
        <title>The genomes of Aspergillus section Nigri reveals drivers in fungal speciation.</title>
        <authorList>
            <consortium name="DOE Joint Genome Institute"/>
            <person name="Vesth T.C."/>
            <person name="Nybo J."/>
            <person name="Theobald S."/>
            <person name="Brandl J."/>
            <person name="Frisvad J.C."/>
            <person name="Nielsen K.F."/>
            <person name="Lyhne E.K."/>
            <person name="Kogle M.E."/>
            <person name="Kuo A."/>
            <person name="Riley R."/>
            <person name="Clum A."/>
            <person name="Nolan M."/>
            <person name="Lipzen A."/>
            <person name="Salamov A."/>
            <person name="Henrissat B."/>
            <person name="Wiebenga A."/>
            <person name="De vries R.P."/>
            <person name="Grigoriev I.V."/>
            <person name="Mortensen U.H."/>
            <person name="Andersen M.R."/>
            <person name="Baker S.E."/>
        </authorList>
    </citation>
    <scope>NUCLEOTIDE SEQUENCE [LARGE SCALE GENOMIC DNA]</scope>
    <source>
        <strain evidence="2 3">CBS 115571</strain>
    </source>
</reference>
<evidence type="ECO:0000313" key="3">
    <source>
        <dbReference type="Proteomes" id="UP000249829"/>
    </source>
</evidence>
<dbReference type="CDD" id="cd05120">
    <property type="entry name" value="APH_ChoK_like"/>
    <property type="match status" value="1"/>
</dbReference>
<dbReference type="InterPro" id="IPR002575">
    <property type="entry name" value="Aminoglycoside_PTrfase"/>
</dbReference>
<keyword evidence="2" id="KW-0418">Kinase</keyword>
<dbReference type="SUPFAM" id="SSF56112">
    <property type="entry name" value="Protein kinase-like (PK-like)"/>
    <property type="match status" value="1"/>
</dbReference>
<dbReference type="GO" id="GO:0016301">
    <property type="term" value="F:kinase activity"/>
    <property type="evidence" value="ECO:0007669"/>
    <property type="project" value="UniProtKB-KW"/>
</dbReference>
<evidence type="ECO:0000313" key="2">
    <source>
        <dbReference type="EMBL" id="PYI13582.1"/>
    </source>
</evidence>
<proteinExistence type="predicted"/>
<accession>A0A2V5GWL8</accession>
<dbReference type="PANTHER" id="PTHR21310">
    <property type="entry name" value="AMINOGLYCOSIDE PHOSPHOTRANSFERASE-RELATED-RELATED"/>
    <property type="match status" value="1"/>
</dbReference>
<keyword evidence="3" id="KW-1185">Reference proteome</keyword>
<dbReference type="AlphaFoldDB" id="A0A2V5GWL8"/>